<organism evidence="2">
    <name type="scientific">Tanacetum cinerariifolium</name>
    <name type="common">Dalmatian daisy</name>
    <name type="synonym">Chrysanthemum cinerariifolium</name>
    <dbReference type="NCBI Taxonomy" id="118510"/>
    <lineage>
        <taxon>Eukaryota</taxon>
        <taxon>Viridiplantae</taxon>
        <taxon>Streptophyta</taxon>
        <taxon>Embryophyta</taxon>
        <taxon>Tracheophyta</taxon>
        <taxon>Spermatophyta</taxon>
        <taxon>Magnoliopsida</taxon>
        <taxon>eudicotyledons</taxon>
        <taxon>Gunneridae</taxon>
        <taxon>Pentapetalae</taxon>
        <taxon>asterids</taxon>
        <taxon>campanulids</taxon>
        <taxon>Asterales</taxon>
        <taxon>Asteraceae</taxon>
        <taxon>Asteroideae</taxon>
        <taxon>Anthemideae</taxon>
        <taxon>Anthemidinae</taxon>
        <taxon>Tanacetum</taxon>
    </lineage>
</organism>
<dbReference type="EMBL" id="BKCJ011492961">
    <property type="protein sequence ID" value="GFD37928.1"/>
    <property type="molecule type" value="Genomic_DNA"/>
</dbReference>
<accession>A0A699VWP8</accession>
<feature type="non-terminal residue" evidence="2">
    <location>
        <position position="1"/>
    </location>
</feature>
<feature type="compositionally biased region" description="Polar residues" evidence="1">
    <location>
        <begin position="40"/>
        <end position="58"/>
    </location>
</feature>
<name>A0A699VWP8_TANCI</name>
<feature type="compositionally biased region" description="Acidic residues" evidence="1">
    <location>
        <begin position="16"/>
        <end position="27"/>
    </location>
</feature>
<reference evidence="2" key="1">
    <citation type="journal article" date="2019" name="Sci. Rep.">
        <title>Draft genome of Tanacetum cinerariifolium, the natural source of mosquito coil.</title>
        <authorList>
            <person name="Yamashiro T."/>
            <person name="Shiraishi A."/>
            <person name="Satake H."/>
            <person name="Nakayama K."/>
        </authorList>
    </citation>
    <scope>NUCLEOTIDE SEQUENCE</scope>
</reference>
<feature type="non-terminal residue" evidence="2">
    <location>
        <position position="58"/>
    </location>
</feature>
<proteinExistence type="predicted"/>
<protein>
    <submittedName>
        <fullName evidence="2">Uncharacterized protein</fullName>
    </submittedName>
</protein>
<dbReference type="AlphaFoldDB" id="A0A699VWP8"/>
<gene>
    <name evidence="2" type="ORF">Tci_909897</name>
</gene>
<evidence type="ECO:0000256" key="1">
    <source>
        <dbReference type="SAM" id="MobiDB-lite"/>
    </source>
</evidence>
<evidence type="ECO:0000313" key="2">
    <source>
        <dbReference type="EMBL" id="GFD37928.1"/>
    </source>
</evidence>
<sequence length="58" mass="6243">EEDAEDEVQVPTHDDVDQENVVEETADDVAQPTSPLPSSPIVTPSPHHQSPRTSPSQA</sequence>
<comment type="caution">
    <text evidence="2">The sequence shown here is derived from an EMBL/GenBank/DDBJ whole genome shotgun (WGS) entry which is preliminary data.</text>
</comment>
<feature type="region of interest" description="Disordered" evidence="1">
    <location>
        <begin position="1"/>
        <end position="58"/>
    </location>
</feature>